<evidence type="ECO:0000256" key="4">
    <source>
        <dbReference type="ARBA" id="ARBA00035264"/>
    </source>
</evidence>
<evidence type="ECO:0000313" key="6">
    <source>
        <dbReference type="EMBL" id="TVY29272.1"/>
    </source>
</evidence>
<dbReference type="EMBL" id="QGMH01000020">
    <property type="protein sequence ID" value="TVY29272.1"/>
    <property type="molecule type" value="Genomic_DNA"/>
</dbReference>
<feature type="region of interest" description="Disordered" evidence="5">
    <location>
        <begin position="32"/>
        <end position="91"/>
    </location>
</feature>
<dbReference type="OrthoDB" id="21463at2759"/>
<keyword evidence="7" id="KW-1185">Reference proteome</keyword>
<proteinExistence type="inferred from homology"/>
<keyword evidence="2 6" id="KW-0689">Ribosomal protein</keyword>
<organism evidence="6 7">
    <name type="scientific">Lachnellula hyalina</name>
    <dbReference type="NCBI Taxonomy" id="1316788"/>
    <lineage>
        <taxon>Eukaryota</taxon>
        <taxon>Fungi</taxon>
        <taxon>Dikarya</taxon>
        <taxon>Ascomycota</taxon>
        <taxon>Pezizomycotina</taxon>
        <taxon>Leotiomycetes</taxon>
        <taxon>Helotiales</taxon>
        <taxon>Lachnaceae</taxon>
        <taxon>Lachnellula</taxon>
    </lineage>
</organism>
<name>A0A8H8U2R9_9HELO</name>
<evidence type="ECO:0000256" key="5">
    <source>
        <dbReference type="SAM" id="MobiDB-lite"/>
    </source>
</evidence>
<dbReference type="PANTHER" id="PTHR13479:SF40">
    <property type="entry name" value="SMALL RIBOSOMAL SUBUNIT PROTEIN BS18M"/>
    <property type="match status" value="1"/>
</dbReference>
<evidence type="ECO:0000313" key="7">
    <source>
        <dbReference type="Proteomes" id="UP000431533"/>
    </source>
</evidence>
<dbReference type="SUPFAM" id="SSF46911">
    <property type="entry name" value="Ribosomal protein S18"/>
    <property type="match status" value="1"/>
</dbReference>
<comment type="caution">
    <text evidence="6">The sequence shown here is derived from an EMBL/GenBank/DDBJ whole genome shotgun (WGS) entry which is preliminary data.</text>
</comment>
<dbReference type="Gene3D" id="4.10.640.10">
    <property type="entry name" value="Ribosomal protein S18"/>
    <property type="match status" value="1"/>
</dbReference>
<dbReference type="GO" id="GO:0032543">
    <property type="term" value="P:mitochondrial translation"/>
    <property type="evidence" value="ECO:0007669"/>
    <property type="project" value="TreeGrafter"/>
</dbReference>
<dbReference type="InterPro" id="IPR001648">
    <property type="entry name" value="Ribosomal_bS18"/>
</dbReference>
<evidence type="ECO:0000256" key="1">
    <source>
        <dbReference type="ARBA" id="ARBA00005589"/>
    </source>
</evidence>
<dbReference type="Proteomes" id="UP000431533">
    <property type="component" value="Unassembled WGS sequence"/>
</dbReference>
<dbReference type="InterPro" id="IPR036870">
    <property type="entry name" value="Ribosomal_bS18_sf"/>
</dbReference>
<keyword evidence="3" id="KW-0687">Ribonucleoprotein</keyword>
<dbReference type="PANTHER" id="PTHR13479">
    <property type="entry name" value="30S RIBOSOMAL PROTEIN S18"/>
    <property type="match status" value="1"/>
</dbReference>
<accession>A0A8H8U2R9</accession>
<dbReference type="Pfam" id="PF01084">
    <property type="entry name" value="Ribosomal_S18"/>
    <property type="match status" value="1"/>
</dbReference>
<gene>
    <name evidence="6" type="primary">rsm18</name>
    <name evidence="6" type="ORF">LHYA1_G002907</name>
</gene>
<protein>
    <recommendedName>
        <fullName evidence="4">Small ribosomal subunit protein bS18m</fullName>
    </recommendedName>
</protein>
<dbReference type="GO" id="GO:0003735">
    <property type="term" value="F:structural constituent of ribosome"/>
    <property type="evidence" value="ECO:0007669"/>
    <property type="project" value="InterPro"/>
</dbReference>
<dbReference type="AlphaFoldDB" id="A0A8H8U2R9"/>
<reference evidence="6 7" key="1">
    <citation type="submission" date="2018-05" db="EMBL/GenBank/DDBJ databases">
        <title>Genome sequencing and assembly of the regulated plant pathogen Lachnellula willkommii and related sister species for the development of diagnostic species identification markers.</title>
        <authorList>
            <person name="Giroux E."/>
            <person name="Bilodeau G."/>
        </authorList>
    </citation>
    <scope>NUCLEOTIDE SEQUENCE [LARGE SCALE GENOMIC DNA]</scope>
    <source>
        <strain evidence="6 7">CBS 185.66</strain>
    </source>
</reference>
<evidence type="ECO:0000256" key="2">
    <source>
        <dbReference type="ARBA" id="ARBA00022980"/>
    </source>
</evidence>
<dbReference type="GeneID" id="41983105"/>
<evidence type="ECO:0000256" key="3">
    <source>
        <dbReference type="ARBA" id="ARBA00023274"/>
    </source>
</evidence>
<dbReference type="RefSeq" id="XP_031008060.1">
    <property type="nucleotide sequence ID" value="XM_031147881.1"/>
</dbReference>
<dbReference type="FunFam" id="4.10.640.10:FF:000013">
    <property type="entry name" value="37S ribosomal protein S18"/>
    <property type="match status" value="1"/>
</dbReference>
<dbReference type="GO" id="GO:0005763">
    <property type="term" value="C:mitochondrial small ribosomal subunit"/>
    <property type="evidence" value="ECO:0007669"/>
    <property type="project" value="TreeGrafter"/>
</dbReference>
<sequence>MAPPRLQCLNSAKQITTKIPCLRAGFSTSRIAQAEDGPQRPESRSLLDSIGDPAPSRTSRFGGNSGIRPPTKYQGVQLPNRTNFQRPPPAQNFKANQAILNLTQKHLFDDRRNATNHKADAVADVKDSERAGKFTKLITRRWKTGDVYAPHDLSEVEMTKWKRRSWPTHDVFDILDMNPLDHYRNFSIMSEYMTDMGRIKTSRETGLRPVNQRRIAKAIRRSIGIGLMPSVHKHPEILQKFLSKQLAWGKGSVYGGNRPL</sequence>
<comment type="similarity">
    <text evidence="1">Belongs to the bacterial ribosomal protein bS18 family.</text>
</comment>
<dbReference type="GO" id="GO:0070181">
    <property type="term" value="F:small ribosomal subunit rRNA binding"/>
    <property type="evidence" value="ECO:0007669"/>
    <property type="project" value="TreeGrafter"/>
</dbReference>